<feature type="transmembrane region" description="Helical" evidence="7">
    <location>
        <begin position="6"/>
        <end position="26"/>
    </location>
</feature>
<organism evidence="8 9">
    <name type="scientific">Capsicum annuum</name>
    <name type="common">Capsicum pepper</name>
    <dbReference type="NCBI Taxonomy" id="4072"/>
    <lineage>
        <taxon>Eukaryota</taxon>
        <taxon>Viridiplantae</taxon>
        <taxon>Streptophyta</taxon>
        <taxon>Embryophyta</taxon>
        <taxon>Tracheophyta</taxon>
        <taxon>Spermatophyta</taxon>
        <taxon>Magnoliopsida</taxon>
        <taxon>eudicotyledons</taxon>
        <taxon>Gunneridae</taxon>
        <taxon>Pentapetalae</taxon>
        <taxon>asterids</taxon>
        <taxon>lamiids</taxon>
        <taxon>Solanales</taxon>
        <taxon>Solanaceae</taxon>
        <taxon>Solanoideae</taxon>
        <taxon>Capsiceae</taxon>
        <taxon>Capsicum</taxon>
    </lineage>
</organism>
<dbReference type="GO" id="GO:0005366">
    <property type="term" value="F:myo-inositol:proton symporter activity"/>
    <property type="evidence" value="ECO:0000318"/>
    <property type="project" value="GO_Central"/>
</dbReference>
<accession>A0A2G2YSJ3</accession>
<evidence type="ECO:0000256" key="7">
    <source>
        <dbReference type="SAM" id="Phobius"/>
    </source>
</evidence>
<sequence>MWLQETIVSMVVVGAIFGVAIGGCLNDTFERKLLILIVDVLFFPGALIMSITLVSWVIIIGRIFVSLGVGMDSMTAPFYISEASPHKIISALVSMNDLLITGGQFLSYLINLAFTDVKGMWRWILGIAGLPTVIQFGIMIVLLESPKWLYRKAVGREGGPRNIVVKVSISKVCPSVLLIGRGKIFKLYGGGPFVVSEKIKPEGPDSFIIKEEIVEVFKRVVTHMTRISGVNTSVRQGFPGGEGVGVREGPLDNVTEWRMVGNPSIPPDIHSLPIMHRPQDGIFAEVPAPQDVPPNFSGKAGGYSDVIMMPGESRRGYIDDIMMLVKSEEYIGDMMMPDNFEGYIDDIMMPGKFEGHIDRMMMPDICGEDINDVTIPDRQQVRYPNTEDKDLEDEELLNPGNPRRAEQIAAHVWRNINRNRLFREKRVYQPVQYNLNDDDDGMDREGATGTIIPLPLAPGEIFNITSTMIQLLNLKGLFGGLLGDDPNLHLVNFVTICKFFDNPGVGQNAIWQLPTEALHETWERFKKKLTQCPNPNMMDIHLMETLSRVLNSVTKPIIDNAAGSSFVDLTFPEASEMLDRMTKQS</sequence>
<dbReference type="AlphaFoldDB" id="A0A2G2YSJ3"/>
<keyword evidence="5 7" id="KW-0472">Membrane</keyword>
<keyword evidence="3 7" id="KW-0812">Transmembrane</keyword>
<evidence type="ECO:0000256" key="5">
    <source>
        <dbReference type="ARBA" id="ARBA00023136"/>
    </source>
</evidence>
<evidence type="ECO:0000313" key="9">
    <source>
        <dbReference type="Proteomes" id="UP000222542"/>
    </source>
</evidence>
<dbReference type="InterPro" id="IPR036259">
    <property type="entry name" value="MFS_trans_sf"/>
</dbReference>
<dbReference type="GO" id="GO:0055085">
    <property type="term" value="P:transmembrane transport"/>
    <property type="evidence" value="ECO:0000318"/>
    <property type="project" value="GO_Central"/>
</dbReference>
<feature type="transmembrane region" description="Helical" evidence="7">
    <location>
        <begin position="120"/>
        <end position="143"/>
    </location>
</feature>
<dbReference type="SUPFAM" id="SSF103473">
    <property type="entry name" value="MFS general substrate transporter"/>
    <property type="match status" value="1"/>
</dbReference>
<evidence type="ECO:0000256" key="2">
    <source>
        <dbReference type="ARBA" id="ARBA00022448"/>
    </source>
</evidence>
<gene>
    <name evidence="8" type="ORF">T459_23386</name>
</gene>
<proteinExistence type="inferred from homology"/>
<dbReference type="PANTHER" id="PTHR48020">
    <property type="entry name" value="PROTON MYO-INOSITOL COTRANSPORTER"/>
    <property type="match status" value="1"/>
</dbReference>
<dbReference type="GO" id="GO:0015798">
    <property type="term" value="P:myo-inositol transport"/>
    <property type="evidence" value="ECO:0000318"/>
    <property type="project" value="GO_Central"/>
</dbReference>
<dbReference type="PANTHER" id="PTHR48020:SF20">
    <property type="entry name" value="INOSITOL TRANSPORTER 4-LIKE"/>
    <property type="match status" value="1"/>
</dbReference>
<evidence type="ECO:0000256" key="1">
    <source>
        <dbReference type="ARBA" id="ARBA00004370"/>
    </source>
</evidence>
<dbReference type="GO" id="GO:0016020">
    <property type="term" value="C:membrane"/>
    <property type="evidence" value="ECO:0000318"/>
    <property type="project" value="GO_Central"/>
</dbReference>
<dbReference type="EMBL" id="AYRZ02000009">
    <property type="protein sequence ID" value="PHT72601.1"/>
    <property type="molecule type" value="Genomic_DNA"/>
</dbReference>
<evidence type="ECO:0000256" key="4">
    <source>
        <dbReference type="ARBA" id="ARBA00022989"/>
    </source>
</evidence>
<dbReference type="InterPro" id="IPR005828">
    <property type="entry name" value="MFS_sugar_transport-like"/>
</dbReference>
<dbReference type="Proteomes" id="UP000222542">
    <property type="component" value="Unassembled WGS sequence"/>
</dbReference>
<keyword evidence="4 7" id="KW-1133">Transmembrane helix</keyword>
<protein>
    <recommendedName>
        <fullName evidence="10">Major facilitator superfamily (MFS) profile domain-containing protein</fullName>
    </recommendedName>
</protein>
<evidence type="ECO:0000256" key="3">
    <source>
        <dbReference type="ARBA" id="ARBA00022692"/>
    </source>
</evidence>
<keyword evidence="9" id="KW-1185">Reference proteome</keyword>
<evidence type="ECO:0000256" key="6">
    <source>
        <dbReference type="ARBA" id="ARBA00044504"/>
    </source>
</evidence>
<evidence type="ECO:0000313" key="8">
    <source>
        <dbReference type="EMBL" id="PHT72601.1"/>
    </source>
</evidence>
<reference evidence="8 9" key="1">
    <citation type="journal article" date="2014" name="Nat. Genet.">
        <title>Genome sequence of the hot pepper provides insights into the evolution of pungency in Capsicum species.</title>
        <authorList>
            <person name="Kim S."/>
            <person name="Park M."/>
            <person name="Yeom S.I."/>
            <person name="Kim Y.M."/>
            <person name="Lee J.M."/>
            <person name="Lee H.A."/>
            <person name="Seo E."/>
            <person name="Choi J."/>
            <person name="Cheong K."/>
            <person name="Kim K.T."/>
            <person name="Jung K."/>
            <person name="Lee G.W."/>
            <person name="Oh S.K."/>
            <person name="Bae C."/>
            <person name="Kim S.B."/>
            <person name="Lee H.Y."/>
            <person name="Kim S.Y."/>
            <person name="Kim M.S."/>
            <person name="Kang B.C."/>
            <person name="Jo Y.D."/>
            <person name="Yang H.B."/>
            <person name="Jeong H.J."/>
            <person name="Kang W.H."/>
            <person name="Kwon J.K."/>
            <person name="Shin C."/>
            <person name="Lim J.Y."/>
            <person name="Park J.H."/>
            <person name="Huh J.H."/>
            <person name="Kim J.S."/>
            <person name="Kim B.D."/>
            <person name="Cohen O."/>
            <person name="Paran I."/>
            <person name="Suh M.C."/>
            <person name="Lee S.B."/>
            <person name="Kim Y.K."/>
            <person name="Shin Y."/>
            <person name="Noh S.J."/>
            <person name="Park J."/>
            <person name="Seo Y.S."/>
            <person name="Kwon S.Y."/>
            <person name="Kim H.A."/>
            <person name="Park J.M."/>
            <person name="Kim H.J."/>
            <person name="Choi S.B."/>
            <person name="Bosland P.W."/>
            <person name="Reeves G."/>
            <person name="Jo S.H."/>
            <person name="Lee B.W."/>
            <person name="Cho H.T."/>
            <person name="Choi H.S."/>
            <person name="Lee M.S."/>
            <person name="Yu Y."/>
            <person name="Do Choi Y."/>
            <person name="Park B.S."/>
            <person name="van Deynze A."/>
            <person name="Ashrafi H."/>
            <person name="Hill T."/>
            <person name="Kim W.T."/>
            <person name="Pai H.S."/>
            <person name="Ahn H.K."/>
            <person name="Yeam I."/>
            <person name="Giovannoni J.J."/>
            <person name="Rose J.K."/>
            <person name="Sorensen I."/>
            <person name="Lee S.J."/>
            <person name="Kim R.W."/>
            <person name="Choi I.Y."/>
            <person name="Choi B.S."/>
            <person name="Lim J.S."/>
            <person name="Lee Y.H."/>
            <person name="Choi D."/>
        </authorList>
    </citation>
    <scope>NUCLEOTIDE SEQUENCE [LARGE SCALE GENOMIC DNA]</scope>
    <source>
        <strain evidence="9">cv. CM334</strain>
    </source>
</reference>
<dbReference type="Gramene" id="PHT72601">
    <property type="protein sequence ID" value="PHT72601"/>
    <property type="gene ID" value="T459_23386"/>
</dbReference>
<keyword evidence="2" id="KW-0813">Transport</keyword>
<reference evidence="8 9" key="2">
    <citation type="journal article" date="2017" name="Genome Biol.">
        <title>New reference genome sequences of hot pepper reveal the massive evolution of plant disease-resistance genes by retroduplication.</title>
        <authorList>
            <person name="Kim S."/>
            <person name="Park J."/>
            <person name="Yeom S.I."/>
            <person name="Kim Y.M."/>
            <person name="Seo E."/>
            <person name="Kim K.T."/>
            <person name="Kim M.S."/>
            <person name="Lee J.M."/>
            <person name="Cheong K."/>
            <person name="Shin H.S."/>
            <person name="Kim S.B."/>
            <person name="Han K."/>
            <person name="Lee J."/>
            <person name="Park M."/>
            <person name="Lee H.A."/>
            <person name="Lee H.Y."/>
            <person name="Lee Y."/>
            <person name="Oh S."/>
            <person name="Lee J.H."/>
            <person name="Choi E."/>
            <person name="Choi E."/>
            <person name="Lee S.E."/>
            <person name="Jeon J."/>
            <person name="Kim H."/>
            <person name="Choi G."/>
            <person name="Song H."/>
            <person name="Lee J."/>
            <person name="Lee S.C."/>
            <person name="Kwon J.K."/>
            <person name="Lee H.Y."/>
            <person name="Koo N."/>
            <person name="Hong Y."/>
            <person name="Kim R.W."/>
            <person name="Kang W.H."/>
            <person name="Huh J.H."/>
            <person name="Kang B.C."/>
            <person name="Yang T.J."/>
            <person name="Lee Y.H."/>
            <person name="Bennetzen J.L."/>
            <person name="Choi D."/>
        </authorList>
    </citation>
    <scope>NUCLEOTIDE SEQUENCE [LARGE SCALE GENOMIC DNA]</scope>
    <source>
        <strain evidence="9">cv. CM334</strain>
    </source>
</reference>
<comment type="similarity">
    <text evidence="6">Belongs to the major facilitator superfamily. Phosphate:H(+) symporter (TC 2.A.1.9) family.</text>
</comment>
<dbReference type="Pfam" id="PF00083">
    <property type="entry name" value="Sugar_tr"/>
    <property type="match status" value="1"/>
</dbReference>
<name>A0A2G2YSJ3_CAPAN</name>
<comment type="subcellular location">
    <subcellularLocation>
        <location evidence="1">Membrane</location>
    </subcellularLocation>
</comment>
<comment type="caution">
    <text evidence="8">The sequence shown here is derived from an EMBL/GenBank/DDBJ whole genome shotgun (WGS) entry which is preliminary data.</text>
</comment>
<evidence type="ECO:0008006" key="10">
    <source>
        <dbReference type="Google" id="ProtNLM"/>
    </source>
</evidence>
<dbReference type="Gene3D" id="1.20.1250.20">
    <property type="entry name" value="MFS general substrate transporter like domains"/>
    <property type="match status" value="1"/>
</dbReference>
<dbReference type="InterPro" id="IPR050814">
    <property type="entry name" value="Myo-inositol_Transporter"/>
</dbReference>
<dbReference type="STRING" id="4072.A0A2G2YSJ3"/>